<proteinExistence type="predicted"/>
<keyword evidence="2" id="KW-1185">Reference proteome</keyword>
<name>A0AAV2HCE5_LYMST</name>
<sequence length="113" mass="12751">VHLQTYANSLATATSNTKYMSAESVNTASSALTVLTDIFRQKNLRIAEVLPCLTGFKDLIHNIINITALDLSDLEPDLKSTKNSYPDLSDQEVKFYAQWKADFHKIEKKDMIK</sequence>
<dbReference type="AlphaFoldDB" id="A0AAV2HCE5"/>
<protein>
    <submittedName>
        <fullName evidence="1">Uncharacterized protein</fullName>
    </submittedName>
</protein>
<accession>A0AAV2HCE5</accession>
<comment type="caution">
    <text evidence="1">The sequence shown here is derived from an EMBL/GenBank/DDBJ whole genome shotgun (WGS) entry which is preliminary data.</text>
</comment>
<feature type="non-terminal residue" evidence="1">
    <location>
        <position position="113"/>
    </location>
</feature>
<evidence type="ECO:0000313" key="2">
    <source>
        <dbReference type="Proteomes" id="UP001497497"/>
    </source>
</evidence>
<organism evidence="1 2">
    <name type="scientific">Lymnaea stagnalis</name>
    <name type="common">Great pond snail</name>
    <name type="synonym">Helix stagnalis</name>
    <dbReference type="NCBI Taxonomy" id="6523"/>
    <lineage>
        <taxon>Eukaryota</taxon>
        <taxon>Metazoa</taxon>
        <taxon>Spiralia</taxon>
        <taxon>Lophotrochozoa</taxon>
        <taxon>Mollusca</taxon>
        <taxon>Gastropoda</taxon>
        <taxon>Heterobranchia</taxon>
        <taxon>Euthyneura</taxon>
        <taxon>Panpulmonata</taxon>
        <taxon>Hygrophila</taxon>
        <taxon>Lymnaeoidea</taxon>
        <taxon>Lymnaeidae</taxon>
        <taxon>Lymnaea</taxon>
    </lineage>
</organism>
<dbReference type="EMBL" id="CAXITT010000093">
    <property type="protein sequence ID" value="CAL1531589.1"/>
    <property type="molecule type" value="Genomic_DNA"/>
</dbReference>
<evidence type="ECO:0000313" key="1">
    <source>
        <dbReference type="EMBL" id="CAL1531589.1"/>
    </source>
</evidence>
<gene>
    <name evidence="1" type="ORF">GSLYS_00005684001</name>
</gene>
<feature type="non-terminal residue" evidence="1">
    <location>
        <position position="1"/>
    </location>
</feature>
<dbReference type="Proteomes" id="UP001497497">
    <property type="component" value="Unassembled WGS sequence"/>
</dbReference>
<reference evidence="1 2" key="1">
    <citation type="submission" date="2024-04" db="EMBL/GenBank/DDBJ databases">
        <authorList>
            <consortium name="Genoscope - CEA"/>
            <person name="William W."/>
        </authorList>
    </citation>
    <scope>NUCLEOTIDE SEQUENCE [LARGE SCALE GENOMIC DNA]</scope>
</reference>